<keyword evidence="2" id="KW-0472">Membrane</keyword>
<dbReference type="RefSeq" id="XP_018293836.1">
    <property type="nucleotide sequence ID" value="XM_018439920.1"/>
</dbReference>
<dbReference type="PANTHER" id="PTHR12910:SF2">
    <property type="entry name" value="NADH DEHYDROGENASE [UBIQUINONE] 1 ALPHA SUBCOMPLEX SUBUNIT 12"/>
    <property type="match status" value="1"/>
</dbReference>
<reference evidence="4" key="1">
    <citation type="submission" date="2015-06" db="EMBL/GenBank/DDBJ databases">
        <title>Expansion of signal transduction pathways in fungi by whole-genome duplication.</title>
        <authorList>
            <consortium name="DOE Joint Genome Institute"/>
            <person name="Corrochano L.M."/>
            <person name="Kuo A."/>
            <person name="Marcet-Houben M."/>
            <person name="Polaino S."/>
            <person name="Salamov A."/>
            <person name="Villalobos J.M."/>
            <person name="Alvarez M.I."/>
            <person name="Avalos J."/>
            <person name="Benito E.P."/>
            <person name="Benoit I."/>
            <person name="Burger G."/>
            <person name="Camino L.P."/>
            <person name="Canovas D."/>
            <person name="Cerda-Olmedo E."/>
            <person name="Cheng J.-F."/>
            <person name="Dominguez A."/>
            <person name="Elias M."/>
            <person name="Eslava A.P."/>
            <person name="Glaser F."/>
            <person name="Grimwood J."/>
            <person name="Gutierrez G."/>
            <person name="Heitman J."/>
            <person name="Henrissat B."/>
            <person name="Iturriaga E.A."/>
            <person name="Lang B.F."/>
            <person name="Lavin J.L."/>
            <person name="Lee S."/>
            <person name="Li W."/>
            <person name="Lindquist E."/>
            <person name="Lopez-Garcia S."/>
            <person name="Luque E.M."/>
            <person name="Marcos A.T."/>
            <person name="Martin J."/>
            <person name="McCluskey K."/>
            <person name="Medina H.R."/>
            <person name="Miralles-Duran A."/>
            <person name="Miyazaki A."/>
            <person name="Munoz-Torres E."/>
            <person name="Oguiza J.A."/>
            <person name="Ohm R."/>
            <person name="Olmedo M."/>
            <person name="Orejas M."/>
            <person name="Ortiz-Castellanos L."/>
            <person name="Pisabarro A.G."/>
            <person name="Rodriguez-Romero J."/>
            <person name="Ruiz-Herrera J."/>
            <person name="Ruiz-Vazquez R."/>
            <person name="Sanz C."/>
            <person name="Schackwitz W."/>
            <person name="Schmutz J."/>
            <person name="Shahriari M."/>
            <person name="Shelest E."/>
            <person name="Silva-Franco F."/>
            <person name="Soanes D."/>
            <person name="Syed K."/>
            <person name="Tagua V.G."/>
            <person name="Talbot N.J."/>
            <person name="Thon M."/>
            <person name="De vries R.P."/>
            <person name="Wiebenga A."/>
            <person name="Yadav J.S."/>
            <person name="Braun E.L."/>
            <person name="Baker S."/>
            <person name="Garre V."/>
            <person name="Horwitz B."/>
            <person name="Torres-Martinez S."/>
            <person name="Idnurm A."/>
            <person name="Herrera-Estrella A."/>
            <person name="Gabaldon T."/>
            <person name="Grigoriev I.V."/>
        </authorList>
    </citation>
    <scope>NUCLEOTIDE SEQUENCE [LARGE SCALE GENOMIC DNA]</scope>
    <source>
        <strain evidence="4">NRRL 1555(-)</strain>
    </source>
</reference>
<evidence type="ECO:0000313" key="3">
    <source>
        <dbReference type="EMBL" id="OAD75796.1"/>
    </source>
</evidence>
<keyword evidence="2" id="KW-0249">Electron transport</keyword>
<dbReference type="OrthoDB" id="274641at2759"/>
<proteinExistence type="inferred from homology"/>
<evidence type="ECO:0000256" key="1">
    <source>
        <dbReference type="ARBA" id="ARBA00007355"/>
    </source>
</evidence>
<organism evidence="3 4">
    <name type="scientific">Phycomyces blakesleeanus (strain ATCC 8743b / DSM 1359 / FGSC 10004 / NBRC 33097 / NRRL 1555)</name>
    <dbReference type="NCBI Taxonomy" id="763407"/>
    <lineage>
        <taxon>Eukaryota</taxon>
        <taxon>Fungi</taxon>
        <taxon>Fungi incertae sedis</taxon>
        <taxon>Mucoromycota</taxon>
        <taxon>Mucoromycotina</taxon>
        <taxon>Mucoromycetes</taxon>
        <taxon>Mucorales</taxon>
        <taxon>Phycomycetaceae</taxon>
        <taxon>Phycomyces</taxon>
    </lineage>
</organism>
<dbReference type="EMBL" id="KV440976">
    <property type="protein sequence ID" value="OAD75796.1"/>
    <property type="molecule type" value="Genomic_DNA"/>
</dbReference>
<keyword evidence="2" id="KW-0496">Mitochondrion</keyword>
<keyword evidence="2" id="KW-0679">Respiratory chain</keyword>
<dbReference type="STRING" id="763407.A0A162PZL7"/>
<dbReference type="InterPro" id="IPR007763">
    <property type="entry name" value="NDUFA12"/>
</dbReference>
<comment type="subcellular location">
    <subcellularLocation>
        <location evidence="2">Mitochondrion inner membrane</location>
        <topology evidence="2">Peripheral membrane protein</topology>
        <orientation evidence="2">Matrix side</orientation>
    </subcellularLocation>
</comment>
<sequence>MSTLGRTLKNLIKIGPANYLKQMNTIGDTKWGRLVGTDVNGNKYFENLDEVSGRERWVEYASDQPDPEDITPEWHGWLTRAFQEPPTEWNVQPKKFWGEPIPNFTGTPKAYKVYNTTVSKLHAWEPVTKQRV</sequence>
<dbReference type="PANTHER" id="PTHR12910">
    <property type="entry name" value="NADH-UBIQUINONE OXIDOREDUCTASE SUBUNIT B17.2"/>
    <property type="match status" value="1"/>
</dbReference>
<protein>
    <recommendedName>
        <fullName evidence="2">NADH dehydrogenase [ubiquinone] 1 alpha subcomplex subunit</fullName>
    </recommendedName>
</protein>
<dbReference type="AlphaFoldDB" id="A0A162PZL7"/>
<evidence type="ECO:0000313" key="4">
    <source>
        <dbReference type="Proteomes" id="UP000077315"/>
    </source>
</evidence>
<dbReference type="Proteomes" id="UP000077315">
    <property type="component" value="Unassembled WGS sequence"/>
</dbReference>
<accession>A0A162PZL7</accession>
<dbReference type="GO" id="GO:0006979">
    <property type="term" value="P:response to oxidative stress"/>
    <property type="evidence" value="ECO:0007669"/>
    <property type="project" value="TreeGrafter"/>
</dbReference>
<dbReference type="GO" id="GO:0045271">
    <property type="term" value="C:respiratory chain complex I"/>
    <property type="evidence" value="ECO:0007669"/>
    <property type="project" value="InterPro"/>
</dbReference>
<dbReference type="VEuPathDB" id="FungiDB:PHYBLDRAFT_27870"/>
<comment type="similarity">
    <text evidence="1 2">Belongs to the complex I NDUFA12 subunit family.</text>
</comment>
<name>A0A162PZL7_PHYB8</name>
<comment type="function">
    <text evidence="2">Accessory subunit of the mitochondrial membrane respiratory chain NADH dehydrogenase (Complex I), that is believed not to be involved in catalysis. Complex I functions in the transfer of electrons from NADH to the respiratory chain. The immediate electron acceptor for the enzyme is believed to be ubiquinone.</text>
</comment>
<dbReference type="Pfam" id="PF05071">
    <property type="entry name" value="NDUFA12"/>
    <property type="match status" value="1"/>
</dbReference>
<keyword evidence="2" id="KW-0999">Mitochondrion inner membrane</keyword>
<keyword evidence="2" id="KW-0813">Transport</keyword>
<gene>
    <name evidence="3" type="primary">NDUFA12</name>
    <name evidence="3" type="ORF">PHYBLDRAFT_27870</name>
</gene>
<dbReference type="GO" id="GO:0005743">
    <property type="term" value="C:mitochondrial inner membrane"/>
    <property type="evidence" value="ECO:0007669"/>
    <property type="project" value="UniProtKB-SubCell"/>
</dbReference>
<dbReference type="GeneID" id="29000826"/>
<keyword evidence="4" id="KW-1185">Reference proteome</keyword>
<dbReference type="InParanoid" id="A0A162PZL7"/>
<evidence type="ECO:0000256" key="2">
    <source>
        <dbReference type="RuleBase" id="RU363103"/>
    </source>
</evidence>